<proteinExistence type="predicted"/>
<name>A0A3E0WHK6_9GAMM</name>
<organism evidence="3 4">
    <name type="scientific">Alkalilimnicola ehrlichii</name>
    <dbReference type="NCBI Taxonomy" id="351052"/>
    <lineage>
        <taxon>Bacteria</taxon>
        <taxon>Pseudomonadati</taxon>
        <taxon>Pseudomonadota</taxon>
        <taxon>Gammaproteobacteria</taxon>
        <taxon>Chromatiales</taxon>
        <taxon>Ectothiorhodospiraceae</taxon>
        <taxon>Alkalilimnicola</taxon>
    </lineage>
</organism>
<dbReference type="Proteomes" id="UP000256763">
    <property type="component" value="Unassembled WGS sequence"/>
</dbReference>
<evidence type="ECO:0000313" key="4">
    <source>
        <dbReference type="Proteomes" id="UP000256763"/>
    </source>
</evidence>
<feature type="compositionally biased region" description="Pro residues" evidence="1">
    <location>
        <begin position="105"/>
        <end position="117"/>
    </location>
</feature>
<evidence type="ECO:0000256" key="1">
    <source>
        <dbReference type="SAM" id="MobiDB-lite"/>
    </source>
</evidence>
<comment type="caution">
    <text evidence="3">The sequence shown here is derived from an EMBL/GenBank/DDBJ whole genome shotgun (WGS) entry which is preliminary data.</text>
</comment>
<evidence type="ECO:0000259" key="2">
    <source>
        <dbReference type="PROSITE" id="PS50914"/>
    </source>
</evidence>
<reference evidence="4" key="1">
    <citation type="submission" date="2017-05" db="EMBL/GenBank/DDBJ databases">
        <authorList>
            <person name="Sharma S."/>
            <person name="Sidhu C."/>
            <person name="Pinnaka A.K."/>
        </authorList>
    </citation>
    <scope>NUCLEOTIDE SEQUENCE [LARGE SCALE GENOMIC DNA]</scope>
    <source>
        <strain evidence="4">AK93</strain>
    </source>
</reference>
<dbReference type="AlphaFoldDB" id="A0A3E0WHK6"/>
<feature type="domain" description="BON" evidence="2">
    <location>
        <begin position="33"/>
        <end position="101"/>
    </location>
</feature>
<dbReference type="EMBL" id="NFZW01000032">
    <property type="protein sequence ID" value="RFA32258.1"/>
    <property type="molecule type" value="Genomic_DNA"/>
</dbReference>
<dbReference type="Gene3D" id="3.30.1340.30">
    <property type="match status" value="1"/>
</dbReference>
<evidence type="ECO:0000313" key="3">
    <source>
        <dbReference type="EMBL" id="RFA32258.1"/>
    </source>
</evidence>
<sequence>MRKRWRRGYILAIGAFIGAFMLPLNTWANDREADAALIEAVTERLDENSLTESGVLVVSAQDGVVELVGTVRSSDLLDVAEALALEVEGVEEVVNRLEVFAPEPEVSPPDPAQPPEGEPGAHQQPELQQPEAQQPEAQQPEAQQPEAQQPE</sequence>
<keyword evidence="4" id="KW-1185">Reference proteome</keyword>
<protein>
    <recommendedName>
        <fullName evidence="2">BON domain-containing protein</fullName>
    </recommendedName>
</protein>
<dbReference type="InterPro" id="IPR007055">
    <property type="entry name" value="BON_dom"/>
</dbReference>
<gene>
    <name evidence="3" type="ORF">CAL65_20030</name>
</gene>
<feature type="region of interest" description="Disordered" evidence="1">
    <location>
        <begin position="100"/>
        <end position="151"/>
    </location>
</feature>
<feature type="compositionally biased region" description="Low complexity" evidence="1">
    <location>
        <begin position="118"/>
        <end position="151"/>
    </location>
</feature>
<accession>A0A3E0WHK6</accession>
<dbReference type="PROSITE" id="PS50914">
    <property type="entry name" value="BON"/>
    <property type="match status" value="1"/>
</dbReference>
<dbReference type="Pfam" id="PF04972">
    <property type="entry name" value="BON"/>
    <property type="match status" value="1"/>
</dbReference>